<dbReference type="OrthoDB" id="5637at2"/>
<evidence type="ECO:0000259" key="1">
    <source>
        <dbReference type="Pfam" id="PF11738"/>
    </source>
</evidence>
<evidence type="ECO:0000313" key="2">
    <source>
        <dbReference type="EMBL" id="PZE21678.1"/>
    </source>
</evidence>
<dbReference type="InterPro" id="IPR037126">
    <property type="entry name" value="PdaC/RsiV-like_sf"/>
</dbReference>
<protein>
    <submittedName>
        <fullName evidence="2">DUF3298 domain-containing protein</fullName>
    </submittedName>
</protein>
<name>A0A2W1P3D1_PAEXE</name>
<sequence>MATFQFPVGIRTASFTAPRTSIYYPVVYGLRDQTVEAYLNRTIVQSVQALQQAQLKVQTGTNMEMTGRYEIKTNERGILSLMLTNYAYSYPMAHGFTIAKSLTFDVNTGQLYELHNLFQPGSNYQELLARLIAEQVNERDIPLLQGPPSVRPDQDYYLADKALVIFYQLYEISPYYVGFPMFPISIYEVQSIAAEPGPLSTLSADVV</sequence>
<dbReference type="Gene3D" id="3.30.565.40">
    <property type="entry name" value="Fervidobacterium nodosum Rt17-B1 like"/>
    <property type="match status" value="1"/>
</dbReference>
<dbReference type="Gene3D" id="3.90.640.20">
    <property type="entry name" value="Heat-shock cognate protein, ATPase"/>
    <property type="match status" value="1"/>
</dbReference>
<comment type="caution">
    <text evidence="2">The sequence shown here is derived from an EMBL/GenBank/DDBJ whole genome shotgun (WGS) entry which is preliminary data.</text>
</comment>
<reference evidence="2" key="1">
    <citation type="submission" date="2018-06" db="EMBL/GenBank/DDBJ databases">
        <title>Paenibacillus xerothermodurans sp. nov. an extremely dry heat resistant spore forming bacterium isolated from the soil of Cape Canaveral, Florida.</title>
        <authorList>
            <person name="Seuylemezian A."/>
            <person name="Kaur N."/>
            <person name="Patil P."/>
            <person name="Patil P."/>
            <person name="Mayilraj S."/>
            <person name="Vaishampayan P."/>
        </authorList>
    </citation>
    <scope>NUCLEOTIDE SEQUENCE [LARGE SCALE GENOMIC DNA]</scope>
    <source>
        <strain evidence="2">ATCC 27380</strain>
    </source>
</reference>
<dbReference type="RefSeq" id="WP_089198820.1">
    <property type="nucleotide sequence ID" value="NZ_NHRJ02000002.1"/>
</dbReference>
<keyword evidence="3" id="KW-1185">Reference proteome</keyword>
<feature type="domain" description="DUF3298" evidence="1">
    <location>
        <begin position="116"/>
        <end position="185"/>
    </location>
</feature>
<accession>A0A2W1P3D1</accession>
<dbReference type="AlphaFoldDB" id="A0A2W1P3D1"/>
<evidence type="ECO:0000313" key="3">
    <source>
        <dbReference type="Proteomes" id="UP000214746"/>
    </source>
</evidence>
<dbReference type="Pfam" id="PF11738">
    <property type="entry name" value="DUF3298"/>
    <property type="match status" value="1"/>
</dbReference>
<gene>
    <name evidence="2" type="ORF">CBW46_004460</name>
</gene>
<dbReference type="Proteomes" id="UP000214746">
    <property type="component" value="Unassembled WGS sequence"/>
</dbReference>
<dbReference type="EMBL" id="NHRJ02000002">
    <property type="protein sequence ID" value="PZE21678.1"/>
    <property type="molecule type" value="Genomic_DNA"/>
</dbReference>
<dbReference type="InterPro" id="IPR021729">
    <property type="entry name" value="DUF3298"/>
</dbReference>
<proteinExistence type="predicted"/>
<organism evidence="2 3">
    <name type="scientific">Paenibacillus xerothermodurans</name>
    <dbReference type="NCBI Taxonomy" id="1977292"/>
    <lineage>
        <taxon>Bacteria</taxon>
        <taxon>Bacillati</taxon>
        <taxon>Bacillota</taxon>
        <taxon>Bacilli</taxon>
        <taxon>Bacillales</taxon>
        <taxon>Paenibacillaceae</taxon>
        <taxon>Paenibacillus</taxon>
    </lineage>
</organism>